<protein>
    <submittedName>
        <fullName evidence="1">Uncharacterized protein</fullName>
    </submittedName>
</protein>
<dbReference type="AlphaFoldDB" id="A0A6V7X2T0"/>
<dbReference type="Proteomes" id="UP000580250">
    <property type="component" value="Unassembled WGS sequence"/>
</dbReference>
<dbReference type="EMBL" id="CAJEWN010001042">
    <property type="protein sequence ID" value="CAD2193598.1"/>
    <property type="molecule type" value="Genomic_DNA"/>
</dbReference>
<proteinExistence type="predicted"/>
<name>A0A6V7X2T0_MELEN</name>
<gene>
    <name evidence="1" type="ORF">MENT_LOCUS46557</name>
</gene>
<evidence type="ECO:0000313" key="2">
    <source>
        <dbReference type="Proteomes" id="UP000580250"/>
    </source>
</evidence>
<reference evidence="1 2" key="1">
    <citation type="submission" date="2020-08" db="EMBL/GenBank/DDBJ databases">
        <authorList>
            <person name="Koutsovoulos G."/>
            <person name="Danchin GJ E."/>
        </authorList>
    </citation>
    <scope>NUCLEOTIDE SEQUENCE [LARGE SCALE GENOMIC DNA]</scope>
</reference>
<organism evidence="1 2">
    <name type="scientific">Meloidogyne enterolobii</name>
    <name type="common">Root-knot nematode worm</name>
    <name type="synonym">Meloidogyne mayaguensis</name>
    <dbReference type="NCBI Taxonomy" id="390850"/>
    <lineage>
        <taxon>Eukaryota</taxon>
        <taxon>Metazoa</taxon>
        <taxon>Ecdysozoa</taxon>
        <taxon>Nematoda</taxon>
        <taxon>Chromadorea</taxon>
        <taxon>Rhabditida</taxon>
        <taxon>Tylenchina</taxon>
        <taxon>Tylenchomorpha</taxon>
        <taxon>Tylenchoidea</taxon>
        <taxon>Meloidogynidae</taxon>
        <taxon>Meloidogyninae</taxon>
        <taxon>Meloidogyne</taxon>
    </lineage>
</organism>
<accession>A0A6V7X2T0</accession>
<evidence type="ECO:0000313" key="1">
    <source>
        <dbReference type="EMBL" id="CAD2193598.1"/>
    </source>
</evidence>
<comment type="caution">
    <text evidence="1">The sequence shown here is derived from an EMBL/GenBank/DDBJ whole genome shotgun (WGS) entry which is preliminary data.</text>
</comment>
<sequence length="55" mass="6673">MSLKIRKIENFSRPKNLEEFFRSFNAACLPLKGRRKFRHSFEGSFSWHTLFQFTC</sequence>